<reference evidence="1 2" key="1">
    <citation type="submission" date="2016-01" db="EMBL/GenBank/DDBJ databases">
        <title>Amycolatopsis coloradensis genome sequencing and assembly.</title>
        <authorList>
            <person name="Mayilraj S."/>
        </authorList>
    </citation>
    <scope>NUCLEOTIDE SEQUENCE [LARGE SCALE GENOMIC DNA]</scope>
    <source>
        <strain evidence="1 2">DSM 44225</strain>
    </source>
</reference>
<protein>
    <submittedName>
        <fullName evidence="1">Uncharacterized protein</fullName>
    </submittedName>
</protein>
<comment type="caution">
    <text evidence="1">The sequence shown here is derived from an EMBL/GenBank/DDBJ whole genome shotgun (WGS) entry which is preliminary data.</text>
</comment>
<dbReference type="STRING" id="76021.BS329_15680"/>
<sequence length="381" mass="41459">MGALLEDGMTSRNMRKAIGQRRARTGESHTAALHALQAERSSRGQTGTPQARSADFGWHEFDHESSDDLFKCRFCGTYEIEFHEDGFPYPRCAVGGDERAADAARRRKEGAKKVKAHKRNGFDLSYTGSLPCVRPLAAPDVLRELAPSIWATQWIDTPAMRTSPEAADVIEDLAYSHAVRAVALVTLLADAATPEPRVVEALRERTFVTTDRYDDAGVPFAAAAAMNAATLLHDVVIRPRCPEPVRQLLRGRINTALWDRPGAAATLCADLAAHGGPKPVDGESLANRHYGARTCAALFASFLEVPTLRWPLAAAWAASTLATEWLDFADRAARNAGQTDSATDSLFWYGNRPSDQLIDAPMPTYWADVVGSEEQDSPTAG</sequence>
<evidence type="ECO:0000313" key="1">
    <source>
        <dbReference type="EMBL" id="OLZ51703.1"/>
    </source>
</evidence>
<organism evidence="1 2">
    <name type="scientific">Amycolatopsis coloradensis</name>
    <dbReference type="NCBI Taxonomy" id="76021"/>
    <lineage>
        <taxon>Bacteria</taxon>
        <taxon>Bacillati</taxon>
        <taxon>Actinomycetota</taxon>
        <taxon>Actinomycetes</taxon>
        <taxon>Pseudonocardiales</taxon>
        <taxon>Pseudonocardiaceae</taxon>
        <taxon>Amycolatopsis</taxon>
    </lineage>
</organism>
<dbReference type="AlphaFoldDB" id="A0A1R0KU97"/>
<name>A0A1R0KU97_9PSEU</name>
<gene>
    <name evidence="1" type="ORF">BS329_15680</name>
</gene>
<accession>A0A1R0KU97</accession>
<dbReference type="Proteomes" id="UP000187486">
    <property type="component" value="Unassembled WGS sequence"/>
</dbReference>
<proteinExistence type="predicted"/>
<dbReference type="EMBL" id="MQUQ01000007">
    <property type="protein sequence ID" value="OLZ51703.1"/>
    <property type="molecule type" value="Genomic_DNA"/>
</dbReference>
<keyword evidence="2" id="KW-1185">Reference proteome</keyword>
<evidence type="ECO:0000313" key="2">
    <source>
        <dbReference type="Proteomes" id="UP000187486"/>
    </source>
</evidence>